<sequence>MVSLQNPASSCQTGISLTRLTVFADLSPRRGEERLRLLSRVPPCGRVSLLFPSPCGRGVRGEGVLLQGEVALLQERQGWFLFKIQPHRARPESPSPGSRCSPTSPQGEVGTPEFNEMQVRWSIQIIGCQWLLVSQYQEVRPTPTQTMSRIRALAVARLRVAFVGVLGRTLGRRGVGGGRLGGGNLRFRSRVLLLGGCVGVLGRAGVA</sequence>
<feature type="compositionally biased region" description="Polar residues" evidence="1">
    <location>
        <begin position="95"/>
        <end position="106"/>
    </location>
</feature>
<feature type="region of interest" description="Disordered" evidence="1">
    <location>
        <begin position="88"/>
        <end position="109"/>
    </location>
</feature>
<dbReference type="EMBL" id="CP036279">
    <property type="protein sequence ID" value="QDU60096.1"/>
    <property type="molecule type" value="Genomic_DNA"/>
</dbReference>
<protein>
    <submittedName>
        <fullName evidence="2">Uncharacterized protein</fullName>
    </submittedName>
</protein>
<accession>A0A518AZF6</accession>
<evidence type="ECO:0000256" key="1">
    <source>
        <dbReference type="SAM" id="MobiDB-lite"/>
    </source>
</evidence>
<evidence type="ECO:0000313" key="2">
    <source>
        <dbReference type="EMBL" id="QDU60096.1"/>
    </source>
</evidence>
<gene>
    <name evidence="2" type="ORF">Pan216_09330</name>
</gene>
<dbReference type="KEGG" id="knv:Pan216_09330"/>
<dbReference type="Proteomes" id="UP000317093">
    <property type="component" value="Chromosome"/>
</dbReference>
<dbReference type="AlphaFoldDB" id="A0A518AZF6"/>
<reference evidence="2 3" key="1">
    <citation type="submission" date="2019-02" db="EMBL/GenBank/DDBJ databases">
        <title>Deep-cultivation of Planctomycetes and their phenomic and genomic characterization uncovers novel biology.</title>
        <authorList>
            <person name="Wiegand S."/>
            <person name="Jogler M."/>
            <person name="Boedeker C."/>
            <person name="Pinto D."/>
            <person name="Vollmers J."/>
            <person name="Rivas-Marin E."/>
            <person name="Kohn T."/>
            <person name="Peeters S.H."/>
            <person name="Heuer A."/>
            <person name="Rast P."/>
            <person name="Oberbeckmann S."/>
            <person name="Bunk B."/>
            <person name="Jeske O."/>
            <person name="Meyerdierks A."/>
            <person name="Storesund J.E."/>
            <person name="Kallscheuer N."/>
            <person name="Luecker S."/>
            <person name="Lage O.M."/>
            <person name="Pohl T."/>
            <person name="Merkel B.J."/>
            <person name="Hornburger P."/>
            <person name="Mueller R.-W."/>
            <person name="Bruemmer F."/>
            <person name="Labrenz M."/>
            <person name="Spormann A.M."/>
            <person name="Op den Camp H."/>
            <person name="Overmann J."/>
            <person name="Amann R."/>
            <person name="Jetten M.S.M."/>
            <person name="Mascher T."/>
            <person name="Medema M.H."/>
            <person name="Devos D.P."/>
            <person name="Kaster A.-K."/>
            <person name="Ovreas L."/>
            <person name="Rohde M."/>
            <person name="Galperin M.Y."/>
            <person name="Jogler C."/>
        </authorList>
    </citation>
    <scope>NUCLEOTIDE SEQUENCE [LARGE SCALE GENOMIC DNA]</scope>
    <source>
        <strain evidence="2 3">Pan216</strain>
    </source>
</reference>
<proteinExistence type="predicted"/>
<name>A0A518AZF6_9BACT</name>
<organism evidence="2 3">
    <name type="scientific">Kolteria novifilia</name>
    <dbReference type="NCBI Taxonomy" id="2527975"/>
    <lineage>
        <taxon>Bacteria</taxon>
        <taxon>Pseudomonadati</taxon>
        <taxon>Planctomycetota</taxon>
        <taxon>Planctomycetia</taxon>
        <taxon>Kolteriales</taxon>
        <taxon>Kolteriaceae</taxon>
        <taxon>Kolteria</taxon>
    </lineage>
</organism>
<keyword evidence="3" id="KW-1185">Reference proteome</keyword>
<evidence type="ECO:0000313" key="3">
    <source>
        <dbReference type="Proteomes" id="UP000317093"/>
    </source>
</evidence>